<dbReference type="RefSeq" id="WP_183319327.1">
    <property type="nucleotide sequence ID" value="NZ_JACHVQ010000001.1"/>
</dbReference>
<feature type="transmembrane region" description="Helical" evidence="1">
    <location>
        <begin position="20"/>
        <end position="47"/>
    </location>
</feature>
<keyword evidence="1" id="KW-0812">Transmembrane</keyword>
<dbReference type="InterPro" id="IPR025508">
    <property type="entry name" value="DUF4395"/>
</dbReference>
<accession>A0A839N4S2</accession>
<sequence>MAQIFSFPNPVNEKAARTVAAGVVVLSVLAAVTGWWVVLLVLAYGFAARVATGPRLSPLGQLATRLVAPRLGAAKLVPGPPKRFAQAIGLAFSGTALILNLTGAHAVSTALLVVLAVFATLESALGFCAGCFVFGQLMRVGVIPEDTCEACADSRLRQQVNARTDTVVVRPAGRPGASGPDR</sequence>
<keyword evidence="4" id="KW-1185">Reference proteome</keyword>
<dbReference type="AlphaFoldDB" id="A0A839N4S2"/>
<keyword evidence="1" id="KW-0472">Membrane</keyword>
<feature type="transmembrane region" description="Helical" evidence="1">
    <location>
        <begin position="110"/>
        <end position="134"/>
    </location>
</feature>
<evidence type="ECO:0000259" key="2">
    <source>
        <dbReference type="Pfam" id="PF14340"/>
    </source>
</evidence>
<feature type="domain" description="DUF4395" evidence="2">
    <location>
        <begin position="11"/>
        <end position="139"/>
    </location>
</feature>
<evidence type="ECO:0000256" key="1">
    <source>
        <dbReference type="SAM" id="Phobius"/>
    </source>
</evidence>
<organism evidence="3 4">
    <name type="scientific">Flexivirga oryzae</name>
    <dbReference type="NCBI Taxonomy" id="1794944"/>
    <lineage>
        <taxon>Bacteria</taxon>
        <taxon>Bacillati</taxon>
        <taxon>Actinomycetota</taxon>
        <taxon>Actinomycetes</taxon>
        <taxon>Micrococcales</taxon>
        <taxon>Dermacoccaceae</taxon>
        <taxon>Flexivirga</taxon>
    </lineage>
</organism>
<proteinExistence type="predicted"/>
<name>A0A839N4S2_9MICO</name>
<dbReference type="Pfam" id="PF14340">
    <property type="entry name" value="DUF4395"/>
    <property type="match status" value="1"/>
</dbReference>
<comment type="caution">
    <text evidence="3">The sequence shown here is derived from an EMBL/GenBank/DDBJ whole genome shotgun (WGS) entry which is preliminary data.</text>
</comment>
<protein>
    <submittedName>
        <fullName evidence="3">CHASE2 domain-containing sensor protein</fullName>
    </submittedName>
</protein>
<dbReference type="EMBL" id="JACHVQ010000001">
    <property type="protein sequence ID" value="MBB2891003.1"/>
    <property type="molecule type" value="Genomic_DNA"/>
</dbReference>
<gene>
    <name evidence="3" type="ORF">FHU39_000987</name>
</gene>
<dbReference type="Proteomes" id="UP000559182">
    <property type="component" value="Unassembled WGS sequence"/>
</dbReference>
<feature type="transmembrane region" description="Helical" evidence="1">
    <location>
        <begin position="84"/>
        <end position="104"/>
    </location>
</feature>
<reference evidence="3 4" key="1">
    <citation type="submission" date="2020-08" db="EMBL/GenBank/DDBJ databases">
        <title>Sequencing the genomes of 1000 actinobacteria strains.</title>
        <authorList>
            <person name="Klenk H.-P."/>
        </authorList>
    </citation>
    <scope>NUCLEOTIDE SEQUENCE [LARGE SCALE GENOMIC DNA]</scope>
    <source>
        <strain evidence="3 4">DSM 105369</strain>
    </source>
</reference>
<evidence type="ECO:0000313" key="3">
    <source>
        <dbReference type="EMBL" id="MBB2891003.1"/>
    </source>
</evidence>
<keyword evidence="1" id="KW-1133">Transmembrane helix</keyword>
<evidence type="ECO:0000313" key="4">
    <source>
        <dbReference type="Proteomes" id="UP000559182"/>
    </source>
</evidence>